<dbReference type="SUPFAM" id="SSF55486">
    <property type="entry name" value="Metalloproteases ('zincins'), catalytic domain"/>
    <property type="match status" value="1"/>
</dbReference>
<keyword evidence="4" id="KW-1185">Reference proteome</keyword>
<dbReference type="KEGG" id="fas:105269453"/>
<dbReference type="InterPro" id="IPR001590">
    <property type="entry name" value="Peptidase_M12B"/>
</dbReference>
<feature type="binding site" evidence="2">
    <location>
        <position position="119"/>
    </location>
    <ligand>
        <name>Zn(2+)</name>
        <dbReference type="ChEBI" id="CHEBI:29105"/>
        <note>catalytic</note>
    </ligand>
</feature>
<dbReference type="PROSITE" id="PS50215">
    <property type="entry name" value="ADAM_MEPRO"/>
    <property type="match status" value="1"/>
</dbReference>
<evidence type="ECO:0000259" key="3">
    <source>
        <dbReference type="PROSITE" id="PS50215"/>
    </source>
</evidence>
<dbReference type="Pfam" id="PF01421">
    <property type="entry name" value="Reprolysin"/>
    <property type="match status" value="1"/>
</dbReference>
<dbReference type="GO" id="GO:0046872">
    <property type="term" value="F:metal ion binding"/>
    <property type="evidence" value="ECO:0007669"/>
    <property type="project" value="UniProtKB-KW"/>
</dbReference>
<proteinExistence type="predicted"/>
<keyword evidence="2" id="KW-0479">Metal-binding</keyword>
<organism evidence="4 5">
    <name type="scientific">Fopius arisanus</name>
    <dbReference type="NCBI Taxonomy" id="64838"/>
    <lineage>
        <taxon>Eukaryota</taxon>
        <taxon>Metazoa</taxon>
        <taxon>Ecdysozoa</taxon>
        <taxon>Arthropoda</taxon>
        <taxon>Hexapoda</taxon>
        <taxon>Insecta</taxon>
        <taxon>Pterygota</taxon>
        <taxon>Neoptera</taxon>
        <taxon>Endopterygota</taxon>
        <taxon>Hymenoptera</taxon>
        <taxon>Apocrita</taxon>
        <taxon>Ichneumonoidea</taxon>
        <taxon>Braconidae</taxon>
        <taxon>Opiinae</taxon>
        <taxon>Fopius</taxon>
    </lineage>
</organism>
<accession>A0A9R1TF82</accession>
<dbReference type="InterPro" id="IPR024079">
    <property type="entry name" value="MetalloPept_cat_dom_sf"/>
</dbReference>
<feature type="active site" evidence="2">
    <location>
        <position position="116"/>
    </location>
</feature>
<keyword evidence="1" id="KW-0482">Metalloprotease</keyword>
<protein>
    <submittedName>
        <fullName evidence="5">Venom metalloproteinase 3-like</fullName>
    </submittedName>
</protein>
<evidence type="ECO:0000313" key="5">
    <source>
        <dbReference type="RefSeq" id="XP_011308016.1"/>
    </source>
</evidence>
<dbReference type="AlphaFoldDB" id="A0A9R1TF82"/>
<dbReference type="PANTHER" id="PTHR11905">
    <property type="entry name" value="ADAM A DISINTEGRIN AND METALLOPROTEASE DOMAIN"/>
    <property type="match status" value="1"/>
</dbReference>
<dbReference type="OrthoDB" id="6097485at2759"/>
<name>A0A9R1TF82_9HYME</name>
<dbReference type="GO" id="GO:0006508">
    <property type="term" value="P:proteolysis"/>
    <property type="evidence" value="ECO:0007669"/>
    <property type="project" value="InterPro"/>
</dbReference>
<feature type="domain" description="Peptidase M12B" evidence="3">
    <location>
        <begin position="29"/>
        <end position="175"/>
    </location>
</feature>
<dbReference type="Proteomes" id="UP000694866">
    <property type="component" value="Unplaced"/>
</dbReference>
<keyword evidence="1" id="KW-0645">Protease</keyword>
<feature type="binding site" evidence="2">
    <location>
        <position position="115"/>
    </location>
    <ligand>
        <name>Zn(2+)</name>
        <dbReference type="ChEBI" id="CHEBI:29105"/>
        <note>catalytic</note>
    </ligand>
</feature>
<comment type="caution">
    <text evidence="2">Lacks conserved residue(s) required for the propagation of feature annotation.</text>
</comment>
<evidence type="ECO:0000256" key="2">
    <source>
        <dbReference type="PROSITE-ProRule" id="PRU00276"/>
    </source>
</evidence>
<keyword evidence="2" id="KW-0862">Zinc</keyword>
<dbReference type="PANTHER" id="PTHR11905:SF159">
    <property type="entry name" value="ADAM METALLOPROTEASE"/>
    <property type="match status" value="1"/>
</dbReference>
<evidence type="ECO:0000256" key="1">
    <source>
        <dbReference type="ARBA" id="ARBA00023049"/>
    </source>
</evidence>
<keyword evidence="1" id="KW-0378">Hydrolase</keyword>
<reference evidence="5" key="1">
    <citation type="submission" date="2025-08" db="UniProtKB">
        <authorList>
            <consortium name="RefSeq"/>
        </authorList>
    </citation>
    <scope>IDENTIFICATION</scope>
    <source>
        <strain evidence="5">USDA-PBARC FA_bdor</strain>
        <tissue evidence="5">Whole organism</tissue>
    </source>
</reference>
<dbReference type="RefSeq" id="XP_011308016.1">
    <property type="nucleotide sequence ID" value="XM_011309714.1"/>
</dbReference>
<feature type="binding site" evidence="2">
    <location>
        <position position="125"/>
    </location>
    <ligand>
        <name>Zn(2+)</name>
        <dbReference type="ChEBI" id="CHEBI:29105"/>
        <note>catalytic</note>
    </ligand>
</feature>
<dbReference type="GO" id="GO:0004222">
    <property type="term" value="F:metalloendopeptidase activity"/>
    <property type="evidence" value="ECO:0007669"/>
    <property type="project" value="InterPro"/>
</dbReference>
<dbReference type="Gene3D" id="3.40.390.10">
    <property type="entry name" value="Collagenase (Catalytic Domain)"/>
    <property type="match status" value="1"/>
</dbReference>
<dbReference type="GeneID" id="105269453"/>
<sequence>MYSELTHPQVKINVAGLIVPLNHLTRPWLAQRRYWNNQPYVDGHIALKRQGEHFRNHSDVFTAENYDFMFSFVGIGLDATFGILGLANLGVACGARSSQVAIIRNNLDHYLVATHELGHLLSVDHDEDTDCKQNLGVMGAFVTGTMENFVWSSCAKSSMQNYFSNRKSRCLQSCPQTNPNCGNRPPSFTDEISCIIYPSQVCKKNGKIVAGRVSCEDGMICSDGVKAEYNYCVEGLLPEEMKRYCKLMDDVAITNGIVTPARNGLICNSSDPNNISVCYQRKCVPVDRIPPLCESA</sequence>
<evidence type="ECO:0000313" key="4">
    <source>
        <dbReference type="Proteomes" id="UP000694866"/>
    </source>
</evidence>
<gene>
    <name evidence="5" type="primary">LOC105269453</name>
</gene>